<dbReference type="InterPro" id="IPR001245">
    <property type="entry name" value="Ser-Thr/Tyr_kinase_cat_dom"/>
</dbReference>
<accession>A0A5P1F366</accession>
<name>A0A5P1F366_ASPOF</name>
<evidence type="ECO:0000256" key="2">
    <source>
        <dbReference type="ARBA" id="ARBA00022679"/>
    </source>
</evidence>
<dbReference type="InterPro" id="IPR051681">
    <property type="entry name" value="Ser/Thr_Kinases-Pseudokinases"/>
</dbReference>
<dbReference type="PROSITE" id="PS50011">
    <property type="entry name" value="PROTEIN_KINASE_DOM"/>
    <property type="match status" value="1"/>
</dbReference>
<organism evidence="10 11">
    <name type="scientific">Asparagus officinalis</name>
    <name type="common">Garden asparagus</name>
    <dbReference type="NCBI Taxonomy" id="4686"/>
    <lineage>
        <taxon>Eukaryota</taxon>
        <taxon>Viridiplantae</taxon>
        <taxon>Streptophyta</taxon>
        <taxon>Embryophyta</taxon>
        <taxon>Tracheophyta</taxon>
        <taxon>Spermatophyta</taxon>
        <taxon>Magnoliopsida</taxon>
        <taxon>Liliopsida</taxon>
        <taxon>Asparagales</taxon>
        <taxon>Asparagaceae</taxon>
        <taxon>Asparagoideae</taxon>
        <taxon>Asparagus</taxon>
    </lineage>
</organism>
<protein>
    <recommendedName>
        <fullName evidence="9">Protein kinase domain-containing protein</fullName>
    </recommendedName>
</protein>
<reference evidence="11" key="1">
    <citation type="journal article" date="2017" name="Nat. Commun.">
        <title>The asparagus genome sheds light on the origin and evolution of a young Y chromosome.</title>
        <authorList>
            <person name="Harkess A."/>
            <person name="Zhou J."/>
            <person name="Xu C."/>
            <person name="Bowers J.E."/>
            <person name="Van der Hulst R."/>
            <person name="Ayyampalayam S."/>
            <person name="Mercati F."/>
            <person name="Riccardi P."/>
            <person name="McKain M.R."/>
            <person name="Kakrana A."/>
            <person name="Tang H."/>
            <person name="Ray J."/>
            <person name="Groenendijk J."/>
            <person name="Arikit S."/>
            <person name="Mathioni S.M."/>
            <person name="Nakano M."/>
            <person name="Shan H."/>
            <person name="Telgmann-Rauber A."/>
            <person name="Kanno A."/>
            <person name="Yue Z."/>
            <person name="Chen H."/>
            <person name="Li W."/>
            <person name="Chen Y."/>
            <person name="Xu X."/>
            <person name="Zhang Y."/>
            <person name="Luo S."/>
            <person name="Chen H."/>
            <person name="Gao J."/>
            <person name="Mao Z."/>
            <person name="Pires J.C."/>
            <person name="Luo M."/>
            <person name="Kudrna D."/>
            <person name="Wing R.A."/>
            <person name="Meyers B.C."/>
            <person name="Yi K."/>
            <person name="Kong H."/>
            <person name="Lavrijsen P."/>
            <person name="Sunseri F."/>
            <person name="Falavigna A."/>
            <person name="Ye Y."/>
            <person name="Leebens-Mack J.H."/>
            <person name="Chen G."/>
        </authorList>
    </citation>
    <scope>NUCLEOTIDE SEQUENCE [LARGE SCALE GENOMIC DNA]</scope>
    <source>
        <strain evidence="11">cv. DH0086</strain>
    </source>
</reference>
<dbReference type="FunFam" id="3.30.200.20:FF:000180">
    <property type="entry name" value="serine/threonine-protein kinase STY46-like"/>
    <property type="match status" value="1"/>
</dbReference>
<dbReference type="OMA" id="LIVYEMF"/>
<dbReference type="PROSITE" id="PS50297">
    <property type="entry name" value="ANK_REP_REGION"/>
    <property type="match status" value="1"/>
</dbReference>
<keyword evidence="2" id="KW-0808">Transferase</keyword>
<dbReference type="SMART" id="SM00248">
    <property type="entry name" value="ANK"/>
    <property type="match status" value="3"/>
</dbReference>
<feature type="domain" description="Protein kinase" evidence="9">
    <location>
        <begin position="136"/>
        <end position="401"/>
    </location>
</feature>
<dbReference type="PANTHER" id="PTHR44329:SF62">
    <property type="entry name" value="PROTEIN KINASE DOMAIN-CONTAINING PROTEIN"/>
    <property type="match status" value="1"/>
</dbReference>
<dbReference type="Gramene" id="ONK71857">
    <property type="protein sequence ID" value="ONK71857"/>
    <property type="gene ID" value="A4U43_C04F13100"/>
</dbReference>
<evidence type="ECO:0000259" key="9">
    <source>
        <dbReference type="PROSITE" id="PS50011"/>
    </source>
</evidence>
<feature type="region of interest" description="Disordered" evidence="8">
    <location>
        <begin position="1"/>
        <end position="21"/>
    </location>
</feature>
<dbReference type="Gene3D" id="1.25.40.20">
    <property type="entry name" value="Ankyrin repeat-containing domain"/>
    <property type="match status" value="1"/>
</dbReference>
<keyword evidence="3 7" id="KW-0547">Nucleotide-binding</keyword>
<dbReference type="SUPFAM" id="SSF48403">
    <property type="entry name" value="Ankyrin repeat"/>
    <property type="match status" value="1"/>
</dbReference>
<dbReference type="InterPro" id="IPR002110">
    <property type="entry name" value="Ankyrin_rpt"/>
</dbReference>
<dbReference type="Pfam" id="PF00069">
    <property type="entry name" value="Pkinase"/>
    <property type="match status" value="1"/>
</dbReference>
<dbReference type="InterPro" id="IPR017441">
    <property type="entry name" value="Protein_kinase_ATP_BS"/>
</dbReference>
<dbReference type="OrthoDB" id="4062651at2759"/>
<evidence type="ECO:0000256" key="8">
    <source>
        <dbReference type="SAM" id="MobiDB-lite"/>
    </source>
</evidence>
<keyword evidence="11" id="KW-1185">Reference proteome</keyword>
<evidence type="ECO:0000256" key="3">
    <source>
        <dbReference type="ARBA" id="ARBA00022741"/>
    </source>
</evidence>
<evidence type="ECO:0000313" key="10">
    <source>
        <dbReference type="EMBL" id="ONK71857.1"/>
    </source>
</evidence>
<dbReference type="PROSITE" id="PS50088">
    <property type="entry name" value="ANK_REPEAT"/>
    <property type="match status" value="1"/>
</dbReference>
<keyword evidence="6" id="KW-0040">ANK repeat</keyword>
<dbReference type="CDD" id="cd13999">
    <property type="entry name" value="STKc_MAP3K-like"/>
    <property type="match status" value="1"/>
</dbReference>
<evidence type="ECO:0000313" key="11">
    <source>
        <dbReference type="Proteomes" id="UP000243459"/>
    </source>
</evidence>
<evidence type="ECO:0000256" key="5">
    <source>
        <dbReference type="ARBA" id="ARBA00022840"/>
    </source>
</evidence>
<dbReference type="Gene3D" id="3.30.200.20">
    <property type="entry name" value="Phosphorylase Kinase, domain 1"/>
    <property type="match status" value="1"/>
</dbReference>
<evidence type="ECO:0000256" key="1">
    <source>
        <dbReference type="ARBA" id="ARBA00005843"/>
    </source>
</evidence>
<dbReference type="InterPro" id="IPR011009">
    <property type="entry name" value="Kinase-like_dom_sf"/>
</dbReference>
<dbReference type="GO" id="GO:0005524">
    <property type="term" value="F:ATP binding"/>
    <property type="evidence" value="ECO:0007669"/>
    <property type="project" value="UniProtKB-UniRule"/>
</dbReference>
<dbReference type="Gene3D" id="1.10.510.10">
    <property type="entry name" value="Transferase(Phosphotransferase) domain 1"/>
    <property type="match status" value="1"/>
</dbReference>
<comment type="similarity">
    <text evidence="1">Belongs to the protein kinase superfamily. TKL Ser/Thr protein kinase family.</text>
</comment>
<keyword evidence="5 7" id="KW-0067">ATP-binding</keyword>
<dbReference type="Proteomes" id="UP000243459">
    <property type="component" value="Chromosome 4"/>
</dbReference>
<dbReference type="PANTHER" id="PTHR44329">
    <property type="entry name" value="SERINE/THREONINE-PROTEIN KINASE TNNI3K-RELATED"/>
    <property type="match status" value="1"/>
</dbReference>
<dbReference type="SUPFAM" id="SSF56112">
    <property type="entry name" value="Protein kinase-like (PK-like)"/>
    <property type="match status" value="1"/>
</dbReference>
<feature type="repeat" description="ANK" evidence="6">
    <location>
        <begin position="56"/>
        <end position="88"/>
    </location>
</feature>
<sequence length="417" mass="47160">MEGCPCNPMQRSKSSQPKPIDLEGPYRLLYCSSKGDKNGVIKEIESGVSPNLADYDKRTALHLASCEGCTEIVNLLLVKGANVNSVDRWGRTPLSDARSFEHEDICKILEAHGGTDPVELDASNPCYELDHTEVDMDDSVLIGEGSYGEVYLVKWRGTEVAAKTIRSSIASNDRVKNCFLKELGLWQRLRHPNIVQFLGVLKHPDRLIFLTEYLRKGSLYEIMKNKGRLDPLTAVAYALDIARGMNYLHQHKPHPIVHRDLTPRNVLQDEAGRLKVTDFGLSKIAQEKDSYGSYKMTGGTGSYRYMAPEVYRRESYGKSVDVFSFALIVYEMLHGGPANRAESPEVVADKRAYEHSRPSLSSVAYPEKIKSLLRECWHENPQLRPSFENIIIKLEAIQEILQDKKFMKFCVNRCSIM</sequence>
<proteinExistence type="inferred from homology"/>
<evidence type="ECO:0000256" key="6">
    <source>
        <dbReference type="PROSITE-ProRule" id="PRU00023"/>
    </source>
</evidence>
<gene>
    <name evidence="10" type="ORF">A4U43_C04F13100</name>
</gene>
<dbReference type="InterPro" id="IPR036770">
    <property type="entry name" value="Ankyrin_rpt-contain_sf"/>
</dbReference>
<dbReference type="PIRSF" id="PIRSF000654">
    <property type="entry name" value="Integrin-linked_kinase"/>
    <property type="match status" value="1"/>
</dbReference>
<dbReference type="PRINTS" id="PR00109">
    <property type="entry name" value="TYRKINASE"/>
</dbReference>
<dbReference type="GO" id="GO:0004674">
    <property type="term" value="F:protein serine/threonine kinase activity"/>
    <property type="evidence" value="ECO:0007669"/>
    <property type="project" value="TreeGrafter"/>
</dbReference>
<evidence type="ECO:0000256" key="4">
    <source>
        <dbReference type="ARBA" id="ARBA00022777"/>
    </source>
</evidence>
<dbReference type="EMBL" id="CM007384">
    <property type="protein sequence ID" value="ONK71857.1"/>
    <property type="molecule type" value="Genomic_DNA"/>
</dbReference>
<dbReference type="AlphaFoldDB" id="A0A5P1F366"/>
<dbReference type="PROSITE" id="PS00107">
    <property type="entry name" value="PROTEIN_KINASE_ATP"/>
    <property type="match status" value="1"/>
</dbReference>
<dbReference type="InterPro" id="IPR000719">
    <property type="entry name" value="Prot_kinase_dom"/>
</dbReference>
<evidence type="ECO:0000256" key="7">
    <source>
        <dbReference type="PROSITE-ProRule" id="PRU10141"/>
    </source>
</evidence>
<keyword evidence="4" id="KW-0418">Kinase</keyword>
<feature type="binding site" evidence="7">
    <location>
        <position position="163"/>
    </location>
    <ligand>
        <name>ATP</name>
        <dbReference type="ChEBI" id="CHEBI:30616"/>
    </ligand>
</feature>
<dbReference type="Pfam" id="PF12796">
    <property type="entry name" value="Ank_2"/>
    <property type="match status" value="1"/>
</dbReference>
<dbReference type="FunFam" id="1.10.510.10:FF:002723">
    <property type="match status" value="1"/>
</dbReference>